<reference evidence="1" key="1">
    <citation type="submission" date="2020-09" db="EMBL/GenBank/DDBJ databases">
        <title>A novel bacterium of genus Paenibacillus, isolated from South China Sea.</title>
        <authorList>
            <person name="Huang H."/>
            <person name="Mo K."/>
            <person name="Hu Y."/>
        </authorList>
    </citation>
    <scope>NUCLEOTIDE SEQUENCE</scope>
    <source>
        <strain evidence="1">IB182493</strain>
    </source>
</reference>
<comment type="caution">
    <text evidence="1">The sequence shown here is derived from an EMBL/GenBank/DDBJ whole genome shotgun (WGS) entry which is preliminary data.</text>
</comment>
<organism evidence="1 2">
    <name type="scientific">Paenibacillus arenilitoris</name>
    <dbReference type="NCBI Taxonomy" id="2772299"/>
    <lineage>
        <taxon>Bacteria</taxon>
        <taxon>Bacillati</taxon>
        <taxon>Bacillota</taxon>
        <taxon>Bacilli</taxon>
        <taxon>Bacillales</taxon>
        <taxon>Paenibacillaceae</taxon>
        <taxon>Paenibacillus</taxon>
    </lineage>
</organism>
<dbReference type="Gene3D" id="3.20.20.80">
    <property type="entry name" value="Glycosidases"/>
    <property type="match status" value="1"/>
</dbReference>
<gene>
    <name evidence="1" type="ORF">IDH41_01530</name>
</gene>
<sequence length="694" mass="77409">MNTRFKYGRSCIFTLLLALVVTAVFVPIGKIEAEGTLLQTGNYIYSHAPNGGNSPDWKEAGDVSATNGVLFDGEPLYAGWMGSATSPSTVSVVIDLLEDYPLNQIRLVMNSPNKYWGFKDITIKYRPESAAGYYMIDRHARTGTDLNYAVTVPMSGKTARFIVLNIRRTHSFQHIPLTEVEIYRGTGFDKLIPGTALSAEQLKAELTKEALAADKYGQWRSEAWPDKVTSDSQLQQEYADEAAELADVSLDTTKYDPYGGIKSLGKQASTGFFRLQAIDGKWWFITPDGYPFILKGIDAASLWEYGYKTPILKADGTPKEIFEELPDRADYAPAYTKDANGEYVSFVIANAMKKYGTDFEAKWEDITRKRLIDWGFNAFSKWTKPRNIVFPYIQSLQDPSNLRRILWTYDVFDPQSGPLIENALKAQLQNAKNSKWLIGYTYDNEAGWNADVVAEVLNYTSSSPAKSAFVDFVAQSYNGSLAEVNRALGTNAATFEALKDTRIDIANVPAADVSEYIRLASATYYSMIRDMIKKYDPNHLFLGTSIVPTWRTSLEWDQAAMPFVDAFSVDSYATDASWISRYEAFGKPLLNLEHSFGVSERGLSSVNVVTMTTSIAERGLAYRAFAESQAAHPLFVGSGWFSYYDQPVTGRPDGESYNLGLVNQQDQPYTDMVNIMKKAHADLELIHLNGGGAR</sequence>
<proteinExistence type="predicted"/>
<evidence type="ECO:0008006" key="3">
    <source>
        <dbReference type="Google" id="ProtNLM"/>
    </source>
</evidence>
<keyword evidence="2" id="KW-1185">Reference proteome</keyword>
<dbReference type="RefSeq" id="WP_190857671.1">
    <property type="nucleotide sequence ID" value="NZ_JACXIY010000002.1"/>
</dbReference>
<name>A0A927H3E5_9BACL</name>
<dbReference type="InterPro" id="IPR017853">
    <property type="entry name" value="GH"/>
</dbReference>
<dbReference type="SUPFAM" id="SSF51445">
    <property type="entry name" value="(Trans)glycosidases"/>
    <property type="match status" value="1"/>
</dbReference>
<dbReference type="EMBL" id="JACXIY010000002">
    <property type="protein sequence ID" value="MBD2867241.1"/>
    <property type="molecule type" value="Genomic_DNA"/>
</dbReference>
<accession>A0A927H3E5</accession>
<dbReference type="Proteomes" id="UP000632125">
    <property type="component" value="Unassembled WGS sequence"/>
</dbReference>
<evidence type="ECO:0000313" key="1">
    <source>
        <dbReference type="EMBL" id="MBD2867241.1"/>
    </source>
</evidence>
<evidence type="ECO:0000313" key="2">
    <source>
        <dbReference type="Proteomes" id="UP000632125"/>
    </source>
</evidence>
<protein>
    <recommendedName>
        <fullName evidence="3">F5/8 type C domain-containing protein</fullName>
    </recommendedName>
</protein>
<dbReference type="AlphaFoldDB" id="A0A927H3E5"/>